<sequence length="360" mass="39383">MRRRHRRQASSHSLFCVLLVVLRRQFVHCAQERTRMLRVHFRGDAVAEVEHVATAFAVASEDASDFGTDRFRLGVKHGGVHVALQRDLVAHATAGFADIAGPIQAQGIGPGIGDAFQPQAAALGEHDHRHFTAFVFADQAADDLAHVGQGELLVRRRRQVAAPGVENLYRLGARHDLAVEVGGDRLRQLVQQQVHGLRVVVEHGLGLAEVFRRAAFDHVGGQGPWAARKADQRHTAVKLAADGAHGVHHVAQVFVWIRDRQGFDIGQGADDFLEARAFAGFEVQALAHGVGDGEDIGEEDGRVQLWVAVQRLHRDFAGERRIHAQAHEIARIGATGAVFRQVATGLTHHPHRGDVYGLLE</sequence>
<name>A0A3M5W8P7_PSESX</name>
<proteinExistence type="predicted"/>
<accession>A0A3M5W8P7</accession>
<dbReference type="Proteomes" id="UP000280395">
    <property type="component" value="Unassembled WGS sequence"/>
</dbReference>
<dbReference type="EMBL" id="RBUA01000105">
    <property type="protein sequence ID" value="RMU66035.1"/>
    <property type="molecule type" value="Genomic_DNA"/>
</dbReference>
<gene>
    <name evidence="1" type="ORF">ALP29_05221</name>
</gene>
<evidence type="ECO:0000313" key="2">
    <source>
        <dbReference type="Proteomes" id="UP000280395"/>
    </source>
</evidence>
<dbReference type="AlphaFoldDB" id="A0A3M5W8P7"/>
<comment type="caution">
    <text evidence="1">The sequence shown here is derived from an EMBL/GenBank/DDBJ whole genome shotgun (WGS) entry which is preliminary data.</text>
</comment>
<feature type="non-terminal residue" evidence="1">
    <location>
        <position position="360"/>
    </location>
</feature>
<reference evidence="1 2" key="1">
    <citation type="submission" date="2018-08" db="EMBL/GenBank/DDBJ databases">
        <title>Recombination of ecologically and evolutionarily significant loci maintains genetic cohesion in the Pseudomonas syringae species complex.</title>
        <authorList>
            <person name="Dillon M."/>
            <person name="Thakur S."/>
            <person name="Almeida R.N.D."/>
            <person name="Weir B.S."/>
            <person name="Guttman D.S."/>
        </authorList>
    </citation>
    <scope>NUCLEOTIDE SEQUENCE [LARGE SCALE GENOMIC DNA]</scope>
    <source>
        <strain evidence="1 2">ICMP 14479</strain>
    </source>
</reference>
<protein>
    <submittedName>
        <fullName evidence="1">Uncharacterized protein</fullName>
    </submittedName>
</protein>
<dbReference type="AntiFam" id="ANF00110">
    <property type="entry name" value="Shadow ORF (opposite hemE)"/>
</dbReference>
<organism evidence="1 2">
    <name type="scientific">Pseudomonas syringae pv. avii</name>
    <dbReference type="NCBI Taxonomy" id="663959"/>
    <lineage>
        <taxon>Bacteria</taxon>
        <taxon>Pseudomonadati</taxon>
        <taxon>Pseudomonadota</taxon>
        <taxon>Gammaproteobacteria</taxon>
        <taxon>Pseudomonadales</taxon>
        <taxon>Pseudomonadaceae</taxon>
        <taxon>Pseudomonas</taxon>
        <taxon>Pseudomonas syringae</taxon>
    </lineage>
</organism>
<evidence type="ECO:0000313" key="1">
    <source>
        <dbReference type="EMBL" id="RMU66035.1"/>
    </source>
</evidence>